<protein>
    <submittedName>
        <fullName evidence="1">Uncharacterized protein</fullName>
    </submittedName>
</protein>
<name>A0AAD6LE60_9ROSI</name>
<evidence type="ECO:0000313" key="1">
    <source>
        <dbReference type="EMBL" id="KAJ6959011.1"/>
    </source>
</evidence>
<reference evidence="1" key="1">
    <citation type="journal article" date="2023" name="Mol. Ecol. Resour.">
        <title>Chromosome-level genome assembly of a triploid poplar Populus alba 'Berolinensis'.</title>
        <authorList>
            <person name="Chen S."/>
            <person name="Yu Y."/>
            <person name="Wang X."/>
            <person name="Wang S."/>
            <person name="Zhang T."/>
            <person name="Zhou Y."/>
            <person name="He R."/>
            <person name="Meng N."/>
            <person name="Wang Y."/>
            <person name="Liu W."/>
            <person name="Liu Z."/>
            <person name="Liu J."/>
            <person name="Guo Q."/>
            <person name="Huang H."/>
            <person name="Sederoff R.R."/>
            <person name="Wang G."/>
            <person name="Qu G."/>
            <person name="Chen S."/>
        </authorList>
    </citation>
    <scope>NUCLEOTIDE SEQUENCE</scope>
    <source>
        <strain evidence="1">SC-2020</strain>
    </source>
</reference>
<sequence>MVLVAAPGAVQRGWFAGDVAGAVQRGWFAGDVVGAGWTTDAGEETHGCRCTASGAGGEIDMAKINGDGDNNLKKVTHLCGNQGRVLQDSSEVQSEHQPLLSSIAVKHPCGVWDPLLQGNNRGSMLHFLGQLSTPKRLARWLKYP</sequence>
<evidence type="ECO:0000313" key="2">
    <source>
        <dbReference type="Proteomes" id="UP001164929"/>
    </source>
</evidence>
<organism evidence="1 2">
    <name type="scientific">Populus alba x Populus x berolinensis</name>
    <dbReference type="NCBI Taxonomy" id="444605"/>
    <lineage>
        <taxon>Eukaryota</taxon>
        <taxon>Viridiplantae</taxon>
        <taxon>Streptophyta</taxon>
        <taxon>Embryophyta</taxon>
        <taxon>Tracheophyta</taxon>
        <taxon>Spermatophyta</taxon>
        <taxon>Magnoliopsida</taxon>
        <taxon>eudicotyledons</taxon>
        <taxon>Gunneridae</taxon>
        <taxon>Pentapetalae</taxon>
        <taxon>rosids</taxon>
        <taxon>fabids</taxon>
        <taxon>Malpighiales</taxon>
        <taxon>Salicaceae</taxon>
        <taxon>Saliceae</taxon>
        <taxon>Populus</taxon>
    </lineage>
</organism>
<dbReference type="Proteomes" id="UP001164929">
    <property type="component" value="Chromosome 17"/>
</dbReference>
<accession>A0AAD6LE60</accession>
<dbReference type="AlphaFoldDB" id="A0AAD6LE60"/>
<dbReference type="EMBL" id="JAQIZT010000017">
    <property type="protein sequence ID" value="KAJ6959011.1"/>
    <property type="molecule type" value="Genomic_DNA"/>
</dbReference>
<gene>
    <name evidence="1" type="ORF">NC653_037329</name>
</gene>
<proteinExistence type="predicted"/>
<comment type="caution">
    <text evidence="1">The sequence shown here is derived from an EMBL/GenBank/DDBJ whole genome shotgun (WGS) entry which is preliminary data.</text>
</comment>
<keyword evidence="2" id="KW-1185">Reference proteome</keyword>